<gene>
    <name evidence="1" type="ORF">ACFFGH_33975</name>
</gene>
<comment type="caution">
    <text evidence="1">The sequence shown here is derived from an EMBL/GenBank/DDBJ whole genome shotgun (WGS) entry which is preliminary data.</text>
</comment>
<evidence type="ECO:0000313" key="2">
    <source>
        <dbReference type="Proteomes" id="UP001589896"/>
    </source>
</evidence>
<protein>
    <submittedName>
        <fullName evidence="1">Uncharacterized protein</fullName>
    </submittedName>
</protein>
<sequence length="120" mass="13401">MAMHNGATPAYEFRIDYGEIILPYGPDGDDEFAAGALRVYSDTMPIPERVVVRWRSAPGQDGQEFKYPVPLASLVTRQQRMSRFLTVRFTVKGDALEVRVGEDARQARLSPPVFTVPTAN</sequence>
<name>A0ABV6S418_9GAMM</name>
<proteinExistence type="predicted"/>
<dbReference type="Proteomes" id="UP001589896">
    <property type="component" value="Unassembled WGS sequence"/>
</dbReference>
<reference evidence="1 2" key="1">
    <citation type="submission" date="2024-09" db="EMBL/GenBank/DDBJ databases">
        <authorList>
            <person name="Sun Q."/>
            <person name="Mori K."/>
        </authorList>
    </citation>
    <scope>NUCLEOTIDE SEQUENCE [LARGE SCALE GENOMIC DNA]</scope>
    <source>
        <strain evidence="1 2">KCTC 23076</strain>
    </source>
</reference>
<organism evidence="1 2">
    <name type="scientific">Lysobacter korlensis</name>
    <dbReference type="NCBI Taxonomy" id="553636"/>
    <lineage>
        <taxon>Bacteria</taxon>
        <taxon>Pseudomonadati</taxon>
        <taxon>Pseudomonadota</taxon>
        <taxon>Gammaproteobacteria</taxon>
        <taxon>Lysobacterales</taxon>
        <taxon>Lysobacteraceae</taxon>
        <taxon>Lysobacter</taxon>
    </lineage>
</organism>
<evidence type="ECO:0000313" key="1">
    <source>
        <dbReference type="EMBL" id="MFC0682868.1"/>
    </source>
</evidence>
<dbReference type="RefSeq" id="WP_386677306.1">
    <property type="nucleotide sequence ID" value="NZ_JBHLTG010000021.1"/>
</dbReference>
<keyword evidence="2" id="KW-1185">Reference proteome</keyword>
<dbReference type="EMBL" id="JBHLTG010000021">
    <property type="protein sequence ID" value="MFC0682868.1"/>
    <property type="molecule type" value="Genomic_DNA"/>
</dbReference>
<accession>A0ABV6S418</accession>